<accession>A0ABZ2YTB8</accession>
<keyword evidence="1" id="KW-0378">Hydrolase</keyword>
<name>A0ABZ2YTB8_9BACT</name>
<dbReference type="EC" id="3.1.3.-" evidence="1"/>
<keyword evidence="2" id="KW-1185">Reference proteome</keyword>
<dbReference type="PROSITE" id="PS51257">
    <property type="entry name" value="PROKAR_LIPOPROTEIN"/>
    <property type="match status" value="1"/>
</dbReference>
<evidence type="ECO:0000313" key="1">
    <source>
        <dbReference type="EMBL" id="WZN42764.1"/>
    </source>
</evidence>
<organism evidence="1 2">
    <name type="scientific">Chitinophaga pollutisoli</name>
    <dbReference type="NCBI Taxonomy" id="3133966"/>
    <lineage>
        <taxon>Bacteria</taxon>
        <taxon>Pseudomonadati</taxon>
        <taxon>Bacteroidota</taxon>
        <taxon>Chitinophagia</taxon>
        <taxon>Chitinophagales</taxon>
        <taxon>Chitinophagaceae</taxon>
        <taxon>Chitinophaga</taxon>
    </lineage>
</organism>
<dbReference type="Pfam" id="PF00300">
    <property type="entry name" value="His_Phos_1"/>
    <property type="match status" value="1"/>
</dbReference>
<dbReference type="SMART" id="SM00855">
    <property type="entry name" value="PGAM"/>
    <property type="match status" value="1"/>
</dbReference>
<dbReference type="SUPFAM" id="SSF53254">
    <property type="entry name" value="Phosphoglycerate mutase-like"/>
    <property type="match status" value="1"/>
</dbReference>
<dbReference type="GO" id="GO:0016787">
    <property type="term" value="F:hydrolase activity"/>
    <property type="evidence" value="ECO:0007669"/>
    <property type="project" value="UniProtKB-KW"/>
</dbReference>
<dbReference type="EMBL" id="CP149822">
    <property type="protein sequence ID" value="WZN42764.1"/>
    <property type="molecule type" value="Genomic_DNA"/>
</dbReference>
<dbReference type="InterPro" id="IPR013078">
    <property type="entry name" value="His_Pase_superF_clade-1"/>
</dbReference>
<dbReference type="InterPro" id="IPR029033">
    <property type="entry name" value="His_PPase_superfam"/>
</dbReference>
<protein>
    <submittedName>
        <fullName evidence="1">Histidine phosphatase family protein</fullName>
        <ecNumber evidence="1">3.1.3.-</ecNumber>
    </submittedName>
</protein>
<evidence type="ECO:0000313" key="2">
    <source>
        <dbReference type="Proteomes" id="UP001485459"/>
    </source>
</evidence>
<gene>
    <name evidence="1" type="ORF">WJU16_06915</name>
</gene>
<proteinExistence type="predicted"/>
<dbReference type="Gene3D" id="3.40.50.1240">
    <property type="entry name" value="Phosphoglycerate mutase-like"/>
    <property type="match status" value="1"/>
</dbReference>
<reference evidence="2" key="1">
    <citation type="submission" date="2024-03" db="EMBL/GenBank/DDBJ databases">
        <title>Chitinophaga horti sp. nov., isolated from garden soil.</title>
        <authorList>
            <person name="Lee D.S."/>
            <person name="Han D.M."/>
            <person name="Baek J.H."/>
            <person name="Choi D.G."/>
            <person name="Jeon J.H."/>
            <person name="Jeon C.O."/>
        </authorList>
    </citation>
    <scope>NUCLEOTIDE SEQUENCE [LARGE SCALE GENOMIC DNA]</scope>
    <source>
        <strain evidence="2">GPA1</strain>
    </source>
</reference>
<sequence>MKRKLMAGALMLAVFGSCGPGKQKERAVVPVAEDTTFLTGTFFLVRHAEKNPGPDSTLTPEGERRAGKLYHLLKDSSIQRIYSTPYRRTRQTGDSLRIHLGIDTVTYTPDSTGESLLYEISRHNDWGKRLLVIGHSNTLLPIISSLGAKPGIDSIAGKDYSNLFIIHKTRKGSRLVRKRF</sequence>
<dbReference type="Proteomes" id="UP001485459">
    <property type="component" value="Chromosome"/>
</dbReference>
<dbReference type="RefSeq" id="WP_341837594.1">
    <property type="nucleotide sequence ID" value="NZ_CP149822.1"/>
</dbReference>
<dbReference type="CDD" id="cd07040">
    <property type="entry name" value="HP"/>
    <property type="match status" value="1"/>
</dbReference>